<comment type="caution">
    <text evidence="3">The sequence shown here is derived from an EMBL/GenBank/DDBJ whole genome shotgun (WGS) entry which is preliminary data.</text>
</comment>
<dbReference type="Pfam" id="PF15813">
    <property type="entry name" value="DUF4708"/>
    <property type="match status" value="1"/>
</dbReference>
<accession>A0A433T692</accession>
<sequence>MEPAIFFSGPPNFDELCCLSVSVPMTENLCAMQPHIIRCRELIFTEPEVLASPVLDTNATFNVILQQSLFKTGRLQSRLQRQGMKMSKPYRVHPNLYQACLSYTVIARLSPQWNKVADWMIQGRDFVNHCGYTNAIKMKISVNKEEIYVALSGTAVRFPPLQVEDLNLSRSEMLALLKSTEGLTHSVEVADAWCHVLPSMKRGKIASLSLMIPSESPFPSYKELKRHWKNMYGYRLPETDEDILYCQIGFLPSGGGKHFTYPSVCLRGGHIQVIPRVDPKPVLTAFLQDVHAKLATVCGMVLKFQPRVRFASLALNSSSQLPKNVNLSSKPANTPSGPAKNDESMANLFKSKNTKKAPLCERLQGSEKSVTHESYSRMAAPSNTEKPVTHESYSRMAALSNTEKPVTHESYSRMAALSNTEKPVTHESHSRMAALSNTEKPVTHESHSRMAALSNTEKPITHESHSRMAALSNTEKPVTHESLSRIAALSNTQAPDTHESSSRITVPSNTGKVKDNSLQHSFSLLQSQNTCLTQTKRNDESATDVPSNKFIPLFRPKVKSAFQKGAGTGNSHMVLPGSDSDRLVPSFKSQNSQRPSLNPPHYTVNKTGSACKMQHDKKEQKSNDRSASCDIDNASADISLRQKLFTCNDDEICSQTYSLDEVEYTQNKLFTPIFSGVSKTCTLPPKVSVSTVPKFTGHAQTPQSSLFKVASSPVTQGEQTLKKRFLDSGRQALSTGSQGALKNAKPNSSLQNSGLFSTPKPGLTEISKEKESEYLIGTPNSKDSKRKKDMECETTLKKPRSKPQLQNVDVEALACANQLSKVNTVTLMAWLKERNVSFKSKDKKNDLIIKVNDILSLTGAEQ</sequence>
<proteinExistence type="predicted"/>
<evidence type="ECO:0000256" key="1">
    <source>
        <dbReference type="SAM" id="MobiDB-lite"/>
    </source>
</evidence>
<keyword evidence="4" id="KW-1185">Reference proteome</keyword>
<dbReference type="PANTHER" id="PTHR28495">
    <property type="entry name" value="HYPOTHETICAL PROTEIN LOC100359752"/>
    <property type="match status" value="1"/>
</dbReference>
<feature type="compositionally biased region" description="Polar residues" evidence="1">
    <location>
        <begin position="502"/>
        <end position="511"/>
    </location>
</feature>
<evidence type="ECO:0000313" key="3">
    <source>
        <dbReference type="EMBL" id="RUS77061.1"/>
    </source>
</evidence>
<dbReference type="InterPro" id="IPR031643">
    <property type="entry name" value="DUF4708"/>
</dbReference>
<name>A0A433T692_ELYCH</name>
<feature type="region of interest" description="Disordered" evidence="1">
    <location>
        <begin position="321"/>
        <end position="515"/>
    </location>
</feature>
<feature type="compositionally biased region" description="Polar residues" evidence="1">
    <location>
        <begin position="587"/>
        <end position="596"/>
    </location>
</feature>
<dbReference type="EMBL" id="RQTK01000613">
    <property type="protein sequence ID" value="RUS77061.1"/>
    <property type="molecule type" value="Genomic_DNA"/>
</dbReference>
<feature type="compositionally biased region" description="Polar residues" evidence="1">
    <location>
        <begin position="321"/>
        <end position="336"/>
    </location>
</feature>
<feature type="region of interest" description="Disordered" evidence="1">
    <location>
        <begin position="564"/>
        <end position="629"/>
    </location>
</feature>
<protein>
    <recommendedName>
        <fullName evidence="2">DUF4708 domain-containing protein</fullName>
    </recommendedName>
</protein>
<dbReference type="AlphaFoldDB" id="A0A433T692"/>
<gene>
    <name evidence="3" type="ORF">EGW08_015173</name>
</gene>
<reference evidence="3 4" key="1">
    <citation type="submission" date="2019-01" db="EMBL/GenBank/DDBJ databases">
        <title>A draft genome assembly of the solar-powered sea slug Elysia chlorotica.</title>
        <authorList>
            <person name="Cai H."/>
            <person name="Li Q."/>
            <person name="Fang X."/>
            <person name="Li J."/>
            <person name="Curtis N.E."/>
            <person name="Altenburger A."/>
            <person name="Shibata T."/>
            <person name="Feng M."/>
            <person name="Maeda T."/>
            <person name="Schwartz J.A."/>
            <person name="Shigenobu S."/>
            <person name="Lundholm N."/>
            <person name="Nishiyama T."/>
            <person name="Yang H."/>
            <person name="Hasebe M."/>
            <person name="Li S."/>
            <person name="Pierce S.K."/>
            <person name="Wang J."/>
        </authorList>
    </citation>
    <scope>NUCLEOTIDE SEQUENCE [LARGE SCALE GENOMIC DNA]</scope>
    <source>
        <strain evidence="3">EC2010</strain>
        <tissue evidence="3">Whole organism of an adult</tissue>
    </source>
</reference>
<feature type="domain" description="DUF4708" evidence="2">
    <location>
        <begin position="5"/>
        <end position="275"/>
    </location>
</feature>
<dbReference type="PANTHER" id="PTHR28495:SF1">
    <property type="entry name" value="GENE, 17266-RELATED"/>
    <property type="match status" value="1"/>
</dbReference>
<evidence type="ECO:0000259" key="2">
    <source>
        <dbReference type="Pfam" id="PF15813"/>
    </source>
</evidence>
<dbReference type="OrthoDB" id="6285995at2759"/>
<feature type="compositionally biased region" description="Polar residues" evidence="1">
    <location>
        <begin position="736"/>
        <end position="756"/>
    </location>
</feature>
<organism evidence="3 4">
    <name type="scientific">Elysia chlorotica</name>
    <name type="common">Eastern emerald elysia</name>
    <name type="synonym">Sea slug</name>
    <dbReference type="NCBI Taxonomy" id="188477"/>
    <lineage>
        <taxon>Eukaryota</taxon>
        <taxon>Metazoa</taxon>
        <taxon>Spiralia</taxon>
        <taxon>Lophotrochozoa</taxon>
        <taxon>Mollusca</taxon>
        <taxon>Gastropoda</taxon>
        <taxon>Heterobranchia</taxon>
        <taxon>Euthyneura</taxon>
        <taxon>Panpulmonata</taxon>
        <taxon>Sacoglossa</taxon>
        <taxon>Placobranchoidea</taxon>
        <taxon>Plakobranchidae</taxon>
        <taxon>Elysia</taxon>
    </lineage>
</organism>
<feature type="compositionally biased region" description="Basic and acidic residues" evidence="1">
    <location>
        <begin position="613"/>
        <end position="624"/>
    </location>
</feature>
<dbReference type="STRING" id="188477.A0A433T692"/>
<dbReference type="Proteomes" id="UP000271974">
    <property type="component" value="Unassembled WGS sequence"/>
</dbReference>
<evidence type="ECO:0000313" key="4">
    <source>
        <dbReference type="Proteomes" id="UP000271974"/>
    </source>
</evidence>
<feature type="region of interest" description="Disordered" evidence="1">
    <location>
        <begin position="736"/>
        <end position="770"/>
    </location>
</feature>